<dbReference type="PROSITE" id="PS51085">
    <property type="entry name" value="2FE2S_FER_2"/>
    <property type="match status" value="1"/>
</dbReference>
<evidence type="ECO:0000256" key="5">
    <source>
        <dbReference type="ARBA" id="ARBA00022982"/>
    </source>
</evidence>
<dbReference type="SUPFAM" id="SSF54292">
    <property type="entry name" value="2Fe-2S ferredoxin-like"/>
    <property type="match status" value="1"/>
</dbReference>
<evidence type="ECO:0000256" key="6">
    <source>
        <dbReference type="ARBA" id="ARBA00023004"/>
    </source>
</evidence>
<evidence type="ECO:0000256" key="3">
    <source>
        <dbReference type="ARBA" id="ARBA00022714"/>
    </source>
</evidence>
<evidence type="ECO:0000256" key="4">
    <source>
        <dbReference type="ARBA" id="ARBA00022723"/>
    </source>
</evidence>
<evidence type="ECO:0000256" key="1">
    <source>
        <dbReference type="ARBA" id="ARBA00007874"/>
    </source>
</evidence>
<keyword evidence="3" id="KW-0001">2Fe-2S</keyword>
<keyword evidence="4" id="KW-0479">Metal-binding</keyword>
<dbReference type="CDD" id="cd00207">
    <property type="entry name" value="fer2"/>
    <property type="match status" value="1"/>
</dbReference>
<dbReference type="EMBL" id="BPMK01000020">
    <property type="protein sequence ID" value="GIZ53744.1"/>
    <property type="molecule type" value="Genomic_DNA"/>
</dbReference>
<protein>
    <submittedName>
        <fullName evidence="10">(2Fe-2S)-binding protein</fullName>
    </submittedName>
</protein>
<comment type="similarity">
    <text evidence="1">Belongs to the 2Fe2S plant-type ferredoxin family.</text>
</comment>
<proteinExistence type="inferred from homology"/>
<feature type="domain" description="2Fe-2S ferredoxin-type" evidence="9">
    <location>
        <begin position="4"/>
        <end position="93"/>
    </location>
</feature>
<name>A0ABQ4Q949_9BURK</name>
<keyword evidence="7" id="KW-0411">Iron-sulfur</keyword>
<dbReference type="RefSeq" id="WP_220810160.1">
    <property type="nucleotide sequence ID" value="NZ_BPMK01000020.1"/>
</dbReference>
<comment type="cofactor">
    <cofactor evidence="8">
        <name>[2Fe-2S] cluster</name>
        <dbReference type="ChEBI" id="CHEBI:190135"/>
    </cofactor>
</comment>
<accession>A0ABQ4Q949</accession>
<keyword evidence="11" id="KW-1185">Reference proteome</keyword>
<evidence type="ECO:0000256" key="8">
    <source>
        <dbReference type="ARBA" id="ARBA00034078"/>
    </source>
</evidence>
<evidence type="ECO:0000256" key="7">
    <source>
        <dbReference type="ARBA" id="ARBA00023014"/>
    </source>
</evidence>
<gene>
    <name evidence="10" type="ORF">NCCP691_37580</name>
</gene>
<evidence type="ECO:0000313" key="11">
    <source>
        <dbReference type="Proteomes" id="UP000887222"/>
    </source>
</evidence>
<evidence type="ECO:0000313" key="10">
    <source>
        <dbReference type="EMBL" id="GIZ53744.1"/>
    </source>
</evidence>
<organism evidence="10 11">
    <name type="scientific">Noviherbaspirillum aridicola</name>
    <dbReference type="NCBI Taxonomy" id="2849687"/>
    <lineage>
        <taxon>Bacteria</taxon>
        <taxon>Pseudomonadati</taxon>
        <taxon>Pseudomonadota</taxon>
        <taxon>Betaproteobacteria</taxon>
        <taxon>Burkholderiales</taxon>
        <taxon>Oxalobacteraceae</taxon>
        <taxon>Noviherbaspirillum</taxon>
    </lineage>
</organism>
<dbReference type="PANTHER" id="PTHR43112:SF3">
    <property type="entry name" value="FERREDOXIN-2, CHLOROPLASTIC"/>
    <property type="match status" value="1"/>
</dbReference>
<keyword evidence="6" id="KW-0408">Iron</keyword>
<dbReference type="InterPro" id="IPR012675">
    <property type="entry name" value="Beta-grasp_dom_sf"/>
</dbReference>
<dbReference type="Gene3D" id="3.10.20.30">
    <property type="match status" value="1"/>
</dbReference>
<comment type="caution">
    <text evidence="10">The sequence shown here is derived from an EMBL/GenBank/DDBJ whole genome shotgun (WGS) entry which is preliminary data.</text>
</comment>
<dbReference type="InterPro" id="IPR001041">
    <property type="entry name" value="2Fe-2S_ferredoxin-type"/>
</dbReference>
<dbReference type="Pfam" id="PF00111">
    <property type="entry name" value="Fer2"/>
    <property type="match status" value="1"/>
</dbReference>
<dbReference type="Proteomes" id="UP000887222">
    <property type="component" value="Unassembled WGS sequence"/>
</dbReference>
<dbReference type="InterPro" id="IPR036010">
    <property type="entry name" value="2Fe-2S_ferredoxin-like_sf"/>
</dbReference>
<keyword evidence="2" id="KW-0813">Transport</keyword>
<keyword evidence="5" id="KW-0249">Electron transport</keyword>
<evidence type="ECO:0000259" key="9">
    <source>
        <dbReference type="PROSITE" id="PS51085"/>
    </source>
</evidence>
<dbReference type="PANTHER" id="PTHR43112">
    <property type="entry name" value="FERREDOXIN"/>
    <property type="match status" value="1"/>
</dbReference>
<sequence length="98" mass="10751">MAGHRVTLLPSGWQFDASEQLSLMEAARAAGIVLPASCRNGSCRTCIARLREGSIRHRIEWPGITPEEKREGWILPCVAVAQSDVTLEAPGARRKERA</sequence>
<reference evidence="10 11" key="1">
    <citation type="journal article" date="2022" name="Int. J. Syst. Evol. Microbiol.">
        <title>Noviherbaspirillum aridicola sp. nov., isolated from an arid soil in Pakistan.</title>
        <authorList>
            <person name="Khan I.U."/>
            <person name="Saqib M."/>
            <person name="Amin A."/>
            <person name="Hussain F."/>
            <person name="Li L."/>
            <person name="Liu Y.H."/>
            <person name="Fang B.Z."/>
            <person name="Ahmed I."/>
            <person name="Li W.J."/>
        </authorList>
    </citation>
    <scope>NUCLEOTIDE SEQUENCE [LARGE SCALE GENOMIC DNA]</scope>
    <source>
        <strain evidence="10 11">NCCP-691</strain>
    </source>
</reference>
<evidence type="ECO:0000256" key="2">
    <source>
        <dbReference type="ARBA" id="ARBA00022448"/>
    </source>
</evidence>